<evidence type="ECO:0000313" key="1">
    <source>
        <dbReference type="EMBL" id="TFK98649.1"/>
    </source>
</evidence>
<dbReference type="OrthoDB" id="1046782at2759"/>
<dbReference type="InterPro" id="IPR011050">
    <property type="entry name" value="Pectin_lyase_fold/virulence"/>
</dbReference>
<dbReference type="SUPFAM" id="SSF51126">
    <property type="entry name" value="Pectin lyase-like"/>
    <property type="match status" value="1"/>
</dbReference>
<name>A0A5C3QC67_9AGAR</name>
<protein>
    <recommendedName>
        <fullName evidence="3">Pectin lyase fold/virulence factor</fullName>
    </recommendedName>
</protein>
<accession>A0A5C3QC67</accession>
<reference evidence="1 2" key="1">
    <citation type="journal article" date="2019" name="Nat. Ecol. Evol.">
        <title>Megaphylogeny resolves global patterns of mushroom evolution.</title>
        <authorList>
            <person name="Varga T."/>
            <person name="Krizsan K."/>
            <person name="Foldi C."/>
            <person name="Dima B."/>
            <person name="Sanchez-Garcia M."/>
            <person name="Sanchez-Ramirez S."/>
            <person name="Szollosi G.J."/>
            <person name="Szarkandi J.G."/>
            <person name="Papp V."/>
            <person name="Albert L."/>
            <person name="Andreopoulos W."/>
            <person name="Angelini C."/>
            <person name="Antonin V."/>
            <person name="Barry K.W."/>
            <person name="Bougher N.L."/>
            <person name="Buchanan P."/>
            <person name="Buyck B."/>
            <person name="Bense V."/>
            <person name="Catcheside P."/>
            <person name="Chovatia M."/>
            <person name="Cooper J."/>
            <person name="Damon W."/>
            <person name="Desjardin D."/>
            <person name="Finy P."/>
            <person name="Geml J."/>
            <person name="Haridas S."/>
            <person name="Hughes K."/>
            <person name="Justo A."/>
            <person name="Karasinski D."/>
            <person name="Kautmanova I."/>
            <person name="Kiss B."/>
            <person name="Kocsube S."/>
            <person name="Kotiranta H."/>
            <person name="LaButti K.M."/>
            <person name="Lechner B.E."/>
            <person name="Liimatainen K."/>
            <person name="Lipzen A."/>
            <person name="Lukacs Z."/>
            <person name="Mihaltcheva S."/>
            <person name="Morgado L.N."/>
            <person name="Niskanen T."/>
            <person name="Noordeloos M.E."/>
            <person name="Ohm R.A."/>
            <person name="Ortiz-Santana B."/>
            <person name="Ovrebo C."/>
            <person name="Racz N."/>
            <person name="Riley R."/>
            <person name="Savchenko A."/>
            <person name="Shiryaev A."/>
            <person name="Soop K."/>
            <person name="Spirin V."/>
            <person name="Szebenyi C."/>
            <person name="Tomsovsky M."/>
            <person name="Tulloss R.E."/>
            <person name="Uehling J."/>
            <person name="Grigoriev I.V."/>
            <person name="Vagvolgyi C."/>
            <person name="Papp T."/>
            <person name="Martin F.M."/>
            <person name="Miettinen O."/>
            <person name="Hibbett D.S."/>
            <person name="Nagy L.G."/>
        </authorList>
    </citation>
    <scope>NUCLEOTIDE SEQUENCE [LARGE SCALE GENOMIC DNA]</scope>
    <source>
        <strain evidence="1 2">CBS 309.79</strain>
    </source>
</reference>
<dbReference type="AlphaFoldDB" id="A0A5C3QC67"/>
<dbReference type="InterPro" id="IPR012334">
    <property type="entry name" value="Pectin_lyas_fold"/>
</dbReference>
<dbReference type="STRING" id="1884261.A0A5C3QC67"/>
<evidence type="ECO:0000313" key="2">
    <source>
        <dbReference type="Proteomes" id="UP000305067"/>
    </source>
</evidence>
<sequence>MLTLRVAPFGTSCTVPLLAGTANANDPCWLETTNHQGISAFHSAPASYHVFRNVKSFGARGDDVTDDTAAMNGGYMGFTVKSIVINNAITGLPSPPDSSSHEGAEGDGRTYDTAALKAIFAKYSRCKITFFDIAHYVIASTLEIPVKKQMTGGVWFVITAKGVLFGNVNSASPSVTVRAGAAGAYGFTESWGSPTSCFLQSAQSPQQLGTKRVTVFELTAPLFPASLHSFSWMVLGCIKKPLLVDFNISRDKILRAVKHGYSAI</sequence>
<organism evidence="1 2">
    <name type="scientific">Pterulicium gracile</name>
    <dbReference type="NCBI Taxonomy" id="1884261"/>
    <lineage>
        <taxon>Eukaryota</taxon>
        <taxon>Fungi</taxon>
        <taxon>Dikarya</taxon>
        <taxon>Basidiomycota</taxon>
        <taxon>Agaricomycotina</taxon>
        <taxon>Agaricomycetes</taxon>
        <taxon>Agaricomycetidae</taxon>
        <taxon>Agaricales</taxon>
        <taxon>Pleurotineae</taxon>
        <taxon>Pterulaceae</taxon>
        <taxon>Pterulicium</taxon>
    </lineage>
</organism>
<dbReference type="EMBL" id="ML178838">
    <property type="protein sequence ID" value="TFK98649.1"/>
    <property type="molecule type" value="Genomic_DNA"/>
</dbReference>
<evidence type="ECO:0008006" key="3">
    <source>
        <dbReference type="Google" id="ProtNLM"/>
    </source>
</evidence>
<dbReference type="Proteomes" id="UP000305067">
    <property type="component" value="Unassembled WGS sequence"/>
</dbReference>
<gene>
    <name evidence="1" type="ORF">BDV98DRAFT_595580</name>
</gene>
<proteinExistence type="predicted"/>
<dbReference type="Gene3D" id="2.160.20.10">
    <property type="entry name" value="Single-stranded right-handed beta-helix, Pectin lyase-like"/>
    <property type="match status" value="2"/>
</dbReference>
<keyword evidence="2" id="KW-1185">Reference proteome</keyword>